<protein>
    <recommendedName>
        <fullName evidence="4">CARDB domain-containing protein</fullName>
    </recommendedName>
</protein>
<keyword evidence="3" id="KW-1185">Reference proteome</keyword>
<dbReference type="GeneID" id="24816126"/>
<dbReference type="EMBL" id="LXWN01000002">
    <property type="protein sequence ID" value="PTL87478.1"/>
    <property type="molecule type" value="Genomic_DNA"/>
</dbReference>
<dbReference type="Proteomes" id="UP000241022">
    <property type="component" value="Unassembled WGS sequence"/>
</dbReference>
<keyword evidence="1" id="KW-0812">Transmembrane</keyword>
<evidence type="ECO:0000256" key="1">
    <source>
        <dbReference type="SAM" id="Phobius"/>
    </source>
</evidence>
<accession>A0A2R6TA06</accession>
<evidence type="ECO:0000313" key="2">
    <source>
        <dbReference type="EMBL" id="PTL87478.1"/>
    </source>
</evidence>
<evidence type="ECO:0008006" key="4">
    <source>
        <dbReference type="Google" id="ProtNLM"/>
    </source>
</evidence>
<dbReference type="AlphaFoldDB" id="A0A2R6TA06"/>
<dbReference type="RefSeq" id="WP_048104516.1">
    <property type="nucleotide sequence ID" value="NZ_CP007026.1"/>
</dbReference>
<organism evidence="2 3">
    <name type="scientific">Candidatus Nitrosopelagicus brevis</name>
    <dbReference type="NCBI Taxonomy" id="1410606"/>
    <lineage>
        <taxon>Archaea</taxon>
        <taxon>Nitrososphaerota</taxon>
    </lineage>
</organism>
<comment type="caution">
    <text evidence="2">The sequence shown here is derived from an EMBL/GenBank/DDBJ whole genome shotgun (WGS) entry which is preliminary data.</text>
</comment>
<sequence length="313" mass="34954">MKKNLLIFSLFPLLFFASSGHAYSETVKLSQDGGMEIEIVHPDSVLNERTFSISFLIQNNGWESKQNIILKLTNPDDAFTPVAEEKIRIEELTSSSSFGTTLDYVVHKDATEGTHFINIDYSQILLSNNVDPMPQTQMNIAIPIEVLNRPQIVIETITPESIFAKSEFSIQATITSNDIDLEDITLEIIAPDIEFRGDTFYKLSSLEKQTPYTISAELITPVENVTTEYTIPVKVILTYTDDLGETNTSTQSMPLLLRPKTFMELTNDGGIWIGDFFIAPYVSIGTIVGIPAGTILSLIIRRSQNKKKESSTE</sequence>
<keyword evidence="1" id="KW-1133">Transmembrane helix</keyword>
<gene>
    <name evidence="2" type="ORF">A7X95_06205</name>
</gene>
<name>A0A2R6TA06_9ARCH</name>
<keyword evidence="1" id="KW-0472">Membrane</keyword>
<feature type="transmembrane region" description="Helical" evidence="1">
    <location>
        <begin position="278"/>
        <end position="300"/>
    </location>
</feature>
<evidence type="ECO:0000313" key="3">
    <source>
        <dbReference type="Proteomes" id="UP000241022"/>
    </source>
</evidence>
<proteinExistence type="predicted"/>
<reference evidence="2 3" key="1">
    <citation type="submission" date="2018-04" db="EMBL/GenBank/DDBJ databases">
        <title>Transcriptomics of ammonia oxidizing archaea.</title>
        <authorList>
            <person name="Carini P."/>
        </authorList>
    </citation>
    <scope>NUCLEOTIDE SEQUENCE [LARGE SCALE GENOMIC DNA]</scope>
    <source>
        <strain evidence="2 3">U25</strain>
    </source>
</reference>